<name>A0ABU8WRK2_9BURK</name>
<keyword evidence="2" id="KW-1185">Reference proteome</keyword>
<dbReference type="Proteomes" id="UP001385892">
    <property type="component" value="Unassembled WGS sequence"/>
</dbReference>
<comment type="caution">
    <text evidence="1">The sequence shown here is derived from an EMBL/GenBank/DDBJ whole genome shotgun (WGS) entry which is preliminary data.</text>
</comment>
<gene>
    <name evidence="1" type="ORF">WKW82_26290</name>
</gene>
<reference evidence="1 2" key="1">
    <citation type="submission" date="2024-03" db="EMBL/GenBank/DDBJ databases">
        <title>Novel species of the genus Variovorax.</title>
        <authorList>
            <person name="Liu Q."/>
            <person name="Xin Y.-H."/>
        </authorList>
    </citation>
    <scope>NUCLEOTIDE SEQUENCE [LARGE SCALE GENOMIC DNA]</scope>
    <source>
        <strain evidence="1 2">KACC 18900</strain>
    </source>
</reference>
<proteinExistence type="predicted"/>
<organism evidence="1 2">
    <name type="scientific">Variovorax rhizosphaerae</name>
    <dbReference type="NCBI Taxonomy" id="1836200"/>
    <lineage>
        <taxon>Bacteria</taxon>
        <taxon>Pseudomonadati</taxon>
        <taxon>Pseudomonadota</taxon>
        <taxon>Betaproteobacteria</taxon>
        <taxon>Burkholderiales</taxon>
        <taxon>Comamonadaceae</taxon>
        <taxon>Variovorax</taxon>
    </lineage>
</organism>
<dbReference type="RefSeq" id="WP_340345421.1">
    <property type="nucleotide sequence ID" value="NZ_JBBKZT010000013.1"/>
</dbReference>
<protein>
    <submittedName>
        <fullName evidence="1">Uncharacterized protein</fullName>
    </submittedName>
</protein>
<dbReference type="EMBL" id="JBBKZT010000013">
    <property type="protein sequence ID" value="MEJ8850180.1"/>
    <property type="molecule type" value="Genomic_DNA"/>
</dbReference>
<sequence>MAKTNAAGDNVFAHIREQTDFAGKVVCLSRQGAEPSSAAFFFLFWIRR</sequence>
<evidence type="ECO:0000313" key="1">
    <source>
        <dbReference type="EMBL" id="MEJ8850180.1"/>
    </source>
</evidence>
<evidence type="ECO:0000313" key="2">
    <source>
        <dbReference type="Proteomes" id="UP001385892"/>
    </source>
</evidence>
<accession>A0ABU8WRK2</accession>